<reference evidence="4 5" key="2">
    <citation type="journal article" date="2019" name="G3 (Bethesda)">
        <title>Hybrid Assembly of the Genome of the Entomopathogenic Nematode Steinernema carpocapsae Identifies the X-Chromosome.</title>
        <authorList>
            <person name="Serra L."/>
            <person name="Macchietto M."/>
            <person name="Macias-Munoz A."/>
            <person name="McGill C.J."/>
            <person name="Rodriguez I.M."/>
            <person name="Rodriguez B."/>
            <person name="Murad R."/>
            <person name="Mortazavi A."/>
        </authorList>
    </citation>
    <scope>NUCLEOTIDE SEQUENCE [LARGE SCALE GENOMIC DNA]</scope>
    <source>
        <strain evidence="4 5">ALL</strain>
    </source>
</reference>
<organism evidence="4 5">
    <name type="scientific">Steinernema carpocapsae</name>
    <name type="common">Entomopathogenic nematode</name>
    <dbReference type="NCBI Taxonomy" id="34508"/>
    <lineage>
        <taxon>Eukaryota</taxon>
        <taxon>Metazoa</taxon>
        <taxon>Ecdysozoa</taxon>
        <taxon>Nematoda</taxon>
        <taxon>Chromadorea</taxon>
        <taxon>Rhabditida</taxon>
        <taxon>Tylenchina</taxon>
        <taxon>Panagrolaimomorpha</taxon>
        <taxon>Strongyloidoidea</taxon>
        <taxon>Steinernematidae</taxon>
        <taxon>Steinernema</taxon>
    </lineage>
</organism>
<dbReference type="EMBL" id="AZBU02000006">
    <property type="protein sequence ID" value="TKR72476.1"/>
    <property type="molecule type" value="Genomic_DNA"/>
</dbReference>
<dbReference type="InterPro" id="IPR003582">
    <property type="entry name" value="ShKT_dom"/>
</dbReference>
<dbReference type="Gene3D" id="1.10.10.1940">
    <property type="match status" value="1"/>
</dbReference>
<dbReference type="OrthoDB" id="5855340at2759"/>
<comment type="caution">
    <text evidence="1">Lacks conserved residue(s) required for the propagation of feature annotation.</text>
</comment>
<proteinExistence type="predicted"/>
<name>A0A4U5MRZ9_STECR</name>
<dbReference type="PANTHER" id="PTHR46219:SF5">
    <property type="entry name" value="SHKT DOMAIN-CONTAINING PROTEIN"/>
    <property type="match status" value="1"/>
</dbReference>
<gene>
    <name evidence="4" type="ORF">L596_019913</name>
</gene>
<dbReference type="PANTHER" id="PTHR46219">
    <property type="entry name" value="PROTEIN CBG11138"/>
    <property type="match status" value="1"/>
</dbReference>
<evidence type="ECO:0000259" key="3">
    <source>
        <dbReference type="PROSITE" id="PS51670"/>
    </source>
</evidence>
<evidence type="ECO:0000313" key="5">
    <source>
        <dbReference type="Proteomes" id="UP000298663"/>
    </source>
</evidence>
<dbReference type="AlphaFoldDB" id="A0A4U5MRZ9"/>
<keyword evidence="5" id="KW-1185">Reference proteome</keyword>
<feature type="domain" description="ShKT" evidence="3">
    <location>
        <begin position="89"/>
        <end position="125"/>
    </location>
</feature>
<dbReference type="Pfam" id="PF01549">
    <property type="entry name" value="ShK"/>
    <property type="match status" value="2"/>
</dbReference>
<dbReference type="SMART" id="SM00254">
    <property type="entry name" value="ShKT"/>
    <property type="match status" value="2"/>
</dbReference>
<sequence>MQFQLLSFVLFAAFIGLASSAVCIGGLCPADFSCVNNVCVKNGAPCVDLAPADCQRSKANCNDSLWFDVMTKQCAKTCGRCGQNPDPECRNAISDQECKEKAYLCQDSFYFKLMTKQCAKTCKRC</sequence>
<feature type="signal peptide" evidence="2">
    <location>
        <begin position="1"/>
        <end position="20"/>
    </location>
</feature>
<feature type="domain" description="ShKT" evidence="3">
    <location>
        <begin position="46"/>
        <end position="81"/>
    </location>
</feature>
<comment type="caution">
    <text evidence="4">The sequence shown here is derived from an EMBL/GenBank/DDBJ whole genome shotgun (WGS) entry which is preliminary data.</text>
</comment>
<keyword evidence="2" id="KW-0732">Signal</keyword>
<reference evidence="4 5" key="1">
    <citation type="journal article" date="2015" name="Genome Biol.">
        <title>Comparative genomics of Steinernema reveals deeply conserved gene regulatory networks.</title>
        <authorList>
            <person name="Dillman A.R."/>
            <person name="Macchietto M."/>
            <person name="Porter C.F."/>
            <person name="Rogers A."/>
            <person name="Williams B."/>
            <person name="Antoshechkin I."/>
            <person name="Lee M.M."/>
            <person name="Goodwin Z."/>
            <person name="Lu X."/>
            <person name="Lewis E.E."/>
            <person name="Goodrich-Blair H."/>
            <person name="Stock S.P."/>
            <person name="Adams B.J."/>
            <person name="Sternberg P.W."/>
            <person name="Mortazavi A."/>
        </authorList>
    </citation>
    <scope>NUCLEOTIDE SEQUENCE [LARGE SCALE GENOMIC DNA]</scope>
    <source>
        <strain evidence="4 5">ALL</strain>
    </source>
</reference>
<evidence type="ECO:0000256" key="1">
    <source>
        <dbReference type="PROSITE-ProRule" id="PRU01005"/>
    </source>
</evidence>
<dbReference type="Proteomes" id="UP000298663">
    <property type="component" value="Unassembled WGS sequence"/>
</dbReference>
<evidence type="ECO:0000256" key="2">
    <source>
        <dbReference type="SAM" id="SignalP"/>
    </source>
</evidence>
<feature type="chain" id="PRO_5020718290" description="ShKT domain-containing protein" evidence="2">
    <location>
        <begin position="21"/>
        <end position="125"/>
    </location>
</feature>
<accession>A0A4U5MRZ9</accession>
<dbReference type="Gene3D" id="1.10.10.1870">
    <property type="entry name" value="ShTK domain-like"/>
    <property type="match status" value="1"/>
</dbReference>
<evidence type="ECO:0000313" key="4">
    <source>
        <dbReference type="EMBL" id="TKR72476.1"/>
    </source>
</evidence>
<dbReference type="PROSITE" id="PS51670">
    <property type="entry name" value="SHKT"/>
    <property type="match status" value="2"/>
</dbReference>
<protein>
    <recommendedName>
        <fullName evidence="3">ShKT domain-containing protein</fullName>
    </recommendedName>
</protein>